<keyword evidence="1" id="KW-0694">RNA-binding</keyword>
<organism evidence="4 5">
    <name type="scientific">Effrenium voratum</name>
    <dbReference type="NCBI Taxonomy" id="2562239"/>
    <lineage>
        <taxon>Eukaryota</taxon>
        <taxon>Sar</taxon>
        <taxon>Alveolata</taxon>
        <taxon>Dinophyceae</taxon>
        <taxon>Suessiales</taxon>
        <taxon>Symbiodiniaceae</taxon>
        <taxon>Effrenium</taxon>
    </lineage>
</organism>
<evidence type="ECO:0000313" key="4">
    <source>
        <dbReference type="EMBL" id="CAJ1389822.1"/>
    </source>
</evidence>
<gene>
    <name evidence="4" type="ORF">EVOR1521_LOCUS15364</name>
</gene>
<feature type="region of interest" description="Disordered" evidence="2">
    <location>
        <begin position="63"/>
        <end position="93"/>
    </location>
</feature>
<dbReference type="InterPro" id="IPR035979">
    <property type="entry name" value="RBD_domain_sf"/>
</dbReference>
<dbReference type="InterPro" id="IPR000504">
    <property type="entry name" value="RRM_dom"/>
</dbReference>
<dbReference type="Gene3D" id="3.30.70.330">
    <property type="match status" value="1"/>
</dbReference>
<reference evidence="4" key="1">
    <citation type="submission" date="2023-08" db="EMBL/GenBank/DDBJ databases">
        <authorList>
            <person name="Chen Y."/>
            <person name="Shah S."/>
            <person name="Dougan E. K."/>
            <person name="Thang M."/>
            <person name="Chan C."/>
        </authorList>
    </citation>
    <scope>NUCLEOTIDE SEQUENCE</scope>
</reference>
<dbReference type="AlphaFoldDB" id="A0AA36IL64"/>
<sequence length="134" mass="14913">MLYELFTAQHIPVVTVRVVRDTKTFESQFHGYVNFHTFQDAEKALALDGARLCGQRCFLSWSSRARQSRKEPKDPRVAKPEPKRAALGPEPRAAVCKADREEAGSGPFNVYPKKTNQLLATDLGKPFGVNVPGV</sequence>
<dbReference type="SUPFAM" id="SSF54928">
    <property type="entry name" value="RNA-binding domain, RBD"/>
    <property type="match status" value="1"/>
</dbReference>
<name>A0AA36IL64_9DINO</name>
<feature type="domain" description="RRM" evidence="3">
    <location>
        <begin position="1"/>
        <end position="64"/>
    </location>
</feature>
<protein>
    <recommendedName>
        <fullName evidence="3">RRM domain-containing protein</fullName>
    </recommendedName>
</protein>
<keyword evidence="5" id="KW-1185">Reference proteome</keyword>
<proteinExistence type="predicted"/>
<dbReference type="InterPro" id="IPR012677">
    <property type="entry name" value="Nucleotide-bd_a/b_plait_sf"/>
</dbReference>
<dbReference type="Pfam" id="PF00076">
    <property type="entry name" value="RRM_1"/>
    <property type="match status" value="1"/>
</dbReference>
<accession>A0AA36IL64</accession>
<dbReference type="GO" id="GO:0003723">
    <property type="term" value="F:RNA binding"/>
    <property type="evidence" value="ECO:0007669"/>
    <property type="project" value="UniProtKB-UniRule"/>
</dbReference>
<evidence type="ECO:0000256" key="2">
    <source>
        <dbReference type="SAM" id="MobiDB-lite"/>
    </source>
</evidence>
<evidence type="ECO:0000256" key="1">
    <source>
        <dbReference type="PROSITE-ProRule" id="PRU00176"/>
    </source>
</evidence>
<evidence type="ECO:0000313" key="5">
    <source>
        <dbReference type="Proteomes" id="UP001178507"/>
    </source>
</evidence>
<dbReference type="EMBL" id="CAUJNA010001946">
    <property type="protein sequence ID" value="CAJ1389822.1"/>
    <property type="molecule type" value="Genomic_DNA"/>
</dbReference>
<comment type="caution">
    <text evidence="4">The sequence shown here is derived from an EMBL/GenBank/DDBJ whole genome shotgun (WGS) entry which is preliminary data.</text>
</comment>
<dbReference type="PROSITE" id="PS50102">
    <property type="entry name" value="RRM"/>
    <property type="match status" value="1"/>
</dbReference>
<dbReference type="Proteomes" id="UP001178507">
    <property type="component" value="Unassembled WGS sequence"/>
</dbReference>
<feature type="compositionally biased region" description="Basic and acidic residues" evidence="2">
    <location>
        <begin position="68"/>
        <end position="84"/>
    </location>
</feature>
<evidence type="ECO:0000259" key="3">
    <source>
        <dbReference type="PROSITE" id="PS50102"/>
    </source>
</evidence>